<comment type="caution">
    <text evidence="7">The sequence shown here is derived from an EMBL/GenBank/DDBJ whole genome shotgun (WGS) entry which is preliminary data.</text>
</comment>
<dbReference type="InterPro" id="IPR029044">
    <property type="entry name" value="Nucleotide-diphossugar_trans"/>
</dbReference>
<keyword evidence="5" id="KW-0460">Magnesium</keyword>
<reference evidence="7" key="1">
    <citation type="journal article" date="2015" name="Nature">
        <title>Complex archaea that bridge the gap between prokaryotes and eukaryotes.</title>
        <authorList>
            <person name="Spang A."/>
            <person name="Saw J.H."/>
            <person name="Jorgensen S.L."/>
            <person name="Zaremba-Niedzwiedzka K."/>
            <person name="Martijn J."/>
            <person name="Lind A.E."/>
            <person name="van Eijk R."/>
            <person name="Schleper C."/>
            <person name="Guy L."/>
            <person name="Ettema T.J."/>
        </authorList>
    </citation>
    <scope>NUCLEOTIDE SEQUENCE</scope>
</reference>
<proteinExistence type="inferred from homology"/>
<organism evidence="7">
    <name type="scientific">marine sediment metagenome</name>
    <dbReference type="NCBI Taxonomy" id="412755"/>
    <lineage>
        <taxon>unclassified sequences</taxon>
        <taxon>metagenomes</taxon>
        <taxon>ecological metagenomes</taxon>
    </lineage>
</organism>
<dbReference type="PANTHER" id="PTHR48090:SF10">
    <property type="entry name" value="GLUCOSYL-3-PHOSPHOGLYCERATE SYNTHASE"/>
    <property type="match status" value="1"/>
</dbReference>
<keyword evidence="4" id="KW-0808">Transferase</keyword>
<dbReference type="PANTHER" id="PTHR48090">
    <property type="entry name" value="UNDECAPRENYL-PHOSPHATE 4-DEOXY-4-FORMAMIDO-L-ARABINOSE TRANSFERASE-RELATED"/>
    <property type="match status" value="1"/>
</dbReference>
<dbReference type="Pfam" id="PF00535">
    <property type="entry name" value="Glycos_transf_2"/>
    <property type="match status" value="1"/>
</dbReference>
<evidence type="ECO:0000256" key="2">
    <source>
        <dbReference type="ARBA" id="ARBA00006739"/>
    </source>
</evidence>
<dbReference type="GO" id="GO:0016757">
    <property type="term" value="F:glycosyltransferase activity"/>
    <property type="evidence" value="ECO:0007669"/>
    <property type="project" value="UniProtKB-KW"/>
</dbReference>
<evidence type="ECO:0000313" key="7">
    <source>
        <dbReference type="EMBL" id="KKL52799.1"/>
    </source>
</evidence>
<dbReference type="NCBIfam" id="NF010496">
    <property type="entry name" value="PRK13915.1"/>
    <property type="match status" value="1"/>
</dbReference>
<protein>
    <recommendedName>
        <fullName evidence="6">Glycosyltransferase 2-like domain-containing protein</fullName>
    </recommendedName>
</protein>
<comment type="cofactor">
    <cofactor evidence="1">
        <name>Mg(2+)</name>
        <dbReference type="ChEBI" id="CHEBI:18420"/>
    </cofactor>
</comment>
<evidence type="ECO:0000259" key="6">
    <source>
        <dbReference type="Pfam" id="PF00535"/>
    </source>
</evidence>
<name>A0A0F9CUG8_9ZZZZ</name>
<dbReference type="InterPro" id="IPR050256">
    <property type="entry name" value="Glycosyltransferase_2"/>
</dbReference>
<feature type="domain" description="Glycosyltransferase 2-like" evidence="6">
    <location>
        <begin position="36"/>
        <end position="160"/>
    </location>
</feature>
<dbReference type="InterPro" id="IPR001173">
    <property type="entry name" value="Glyco_trans_2-like"/>
</dbReference>
<comment type="similarity">
    <text evidence="2">Belongs to the glycosyltransferase 2 family.</text>
</comment>
<dbReference type="SUPFAM" id="SSF53448">
    <property type="entry name" value="Nucleotide-diphospho-sugar transferases"/>
    <property type="match status" value="1"/>
</dbReference>
<feature type="non-terminal residue" evidence="7">
    <location>
        <position position="240"/>
    </location>
</feature>
<evidence type="ECO:0000256" key="4">
    <source>
        <dbReference type="ARBA" id="ARBA00022679"/>
    </source>
</evidence>
<dbReference type="Gene3D" id="3.90.550.10">
    <property type="entry name" value="Spore Coat Polysaccharide Biosynthesis Protein SpsA, Chain A"/>
    <property type="match status" value="1"/>
</dbReference>
<evidence type="ECO:0000256" key="5">
    <source>
        <dbReference type="ARBA" id="ARBA00022842"/>
    </source>
</evidence>
<accession>A0A0F9CUG8</accession>
<gene>
    <name evidence="7" type="ORF">LCGC14_2281840</name>
</gene>
<evidence type="ECO:0000256" key="3">
    <source>
        <dbReference type="ARBA" id="ARBA00022676"/>
    </source>
</evidence>
<dbReference type="EMBL" id="LAZR01031764">
    <property type="protein sequence ID" value="KKL52799.1"/>
    <property type="molecule type" value="Genomic_DNA"/>
</dbReference>
<sequence>MQIKNWLETNSFHYNDFQDIDELVRLKEEQNLTISLGLPTKNVEQTLEPILFTIQNYLQEQHPLLDEIVIIDGNSTDKTVEIAKKHNVKVYSEGDILPEVGRQRGKGEALWKSLAVLKGDIIAWIDSDIRNIDPRFVYGIVGPIIKNKNIDYVKAHYRRPLKVGESLNNTGGGRVTELVTRPIFNLFYPELAAFAQPLSGEYAGRRSLLETLPFYTGYAVETGLLVEILRSRGLDVMAQV</sequence>
<keyword evidence="3" id="KW-0328">Glycosyltransferase</keyword>
<dbReference type="AlphaFoldDB" id="A0A0F9CUG8"/>
<evidence type="ECO:0000256" key="1">
    <source>
        <dbReference type="ARBA" id="ARBA00001946"/>
    </source>
</evidence>